<dbReference type="SUPFAM" id="SSF50494">
    <property type="entry name" value="Trypsin-like serine proteases"/>
    <property type="match status" value="1"/>
</dbReference>
<dbReference type="PRINTS" id="PR00834">
    <property type="entry name" value="PROTEASES2C"/>
</dbReference>
<keyword evidence="2" id="KW-0645">Protease</keyword>
<dbReference type="RefSeq" id="WP_087471836.1">
    <property type="nucleotide sequence ID" value="NZ_CP021383.1"/>
</dbReference>
<dbReference type="OrthoDB" id="568507at2"/>
<organism evidence="2 3">
    <name type="scientific">Cellulosimicrobium cellulans</name>
    <name type="common">Arthrobacter luteus</name>
    <dbReference type="NCBI Taxonomy" id="1710"/>
    <lineage>
        <taxon>Bacteria</taxon>
        <taxon>Bacillati</taxon>
        <taxon>Actinomycetota</taxon>
        <taxon>Actinomycetes</taxon>
        <taxon>Micrococcales</taxon>
        <taxon>Promicromonosporaceae</taxon>
        <taxon>Cellulosimicrobium</taxon>
    </lineage>
</organism>
<feature type="transmembrane region" description="Helical" evidence="1">
    <location>
        <begin position="21"/>
        <end position="41"/>
    </location>
</feature>
<dbReference type="Proteomes" id="UP000196228">
    <property type="component" value="Chromosome"/>
</dbReference>
<reference evidence="2 3" key="1">
    <citation type="submission" date="2017-05" db="EMBL/GenBank/DDBJ databases">
        <authorList>
            <person name="Song R."/>
            <person name="Chenine A.L."/>
            <person name="Ruprecht R.M."/>
        </authorList>
    </citation>
    <scope>NUCLEOTIDE SEQUENCE [LARGE SCALE GENOMIC DNA]</scope>
    <source>
        <strain evidence="2 3">PSBB019</strain>
    </source>
</reference>
<gene>
    <name evidence="2" type="ORF">CBR64_17045</name>
</gene>
<evidence type="ECO:0000313" key="2">
    <source>
        <dbReference type="EMBL" id="ARU52893.1"/>
    </source>
</evidence>
<dbReference type="PANTHER" id="PTHR22939:SF129">
    <property type="entry name" value="SERINE PROTEASE HTRA2, MITOCHONDRIAL"/>
    <property type="match status" value="1"/>
</dbReference>
<dbReference type="Gene3D" id="2.40.10.120">
    <property type="match status" value="1"/>
</dbReference>
<keyword evidence="1" id="KW-1133">Transmembrane helix</keyword>
<sequence length="265" mass="26828">MTRRSTAPAAATVARAAVGRVVGRVVGSLVSVFLLAGSLAACGVLPELPEPVPDTVVPSLVAPDDPAGSENLSADGFDAVRRMAVRIRNVRCDGLSTGSGFAVDSRTLITNKHVVDSSRSLQLLTYDGRDIAAQTASVAGLADLAIVRTSEDLPSAPTLAAADPAPGDPVTVVGYPEGGRLTVTQGSVIGTTTDPLHENLGEVLVTDAPVEPGSSGSAALNDAGEVIGVVYAKTSTDKSLLVPVSTLQTMLGDESAFTALPECDA</sequence>
<dbReference type="InterPro" id="IPR009003">
    <property type="entry name" value="Peptidase_S1_PA"/>
</dbReference>
<name>A0A1Y0I0H4_CELCE</name>
<dbReference type="PANTHER" id="PTHR22939">
    <property type="entry name" value="SERINE PROTEASE FAMILY S1C HTRA-RELATED"/>
    <property type="match status" value="1"/>
</dbReference>
<dbReference type="AlphaFoldDB" id="A0A1Y0I0H4"/>
<dbReference type="KEGG" id="cceu:CBR64_17045"/>
<keyword evidence="1" id="KW-0812">Transmembrane</keyword>
<evidence type="ECO:0000256" key="1">
    <source>
        <dbReference type="SAM" id="Phobius"/>
    </source>
</evidence>
<dbReference type="GO" id="GO:0006508">
    <property type="term" value="P:proteolysis"/>
    <property type="evidence" value="ECO:0007669"/>
    <property type="project" value="UniProtKB-KW"/>
</dbReference>
<keyword evidence="2" id="KW-0378">Hydrolase</keyword>
<keyword evidence="1" id="KW-0472">Membrane</keyword>
<evidence type="ECO:0000313" key="3">
    <source>
        <dbReference type="Proteomes" id="UP000196228"/>
    </source>
</evidence>
<dbReference type="InterPro" id="IPR001940">
    <property type="entry name" value="Peptidase_S1C"/>
</dbReference>
<protein>
    <submittedName>
        <fullName evidence="2">Serine protease</fullName>
    </submittedName>
</protein>
<accession>A0A1Y0I0H4</accession>
<dbReference type="EMBL" id="CP021383">
    <property type="protein sequence ID" value="ARU52893.1"/>
    <property type="molecule type" value="Genomic_DNA"/>
</dbReference>
<proteinExistence type="predicted"/>
<dbReference type="GO" id="GO:0004252">
    <property type="term" value="F:serine-type endopeptidase activity"/>
    <property type="evidence" value="ECO:0007669"/>
    <property type="project" value="InterPro"/>
</dbReference>
<dbReference type="Pfam" id="PF13365">
    <property type="entry name" value="Trypsin_2"/>
    <property type="match status" value="1"/>
</dbReference>